<sequence>MAQPRLVPIDRPDVAPLPITSRLRSQLVYFRSAADTPGIPPLGPNEYWIAREEVERALNEGVILLVSPLDSEHQTEVELSEEQEALLDWLHRNQVQHVRVSE</sequence>
<evidence type="ECO:0000313" key="2">
    <source>
        <dbReference type="Proteomes" id="UP000280296"/>
    </source>
</evidence>
<keyword evidence="2" id="KW-1185">Reference proteome</keyword>
<dbReference type="OrthoDB" id="214301at2"/>
<proteinExistence type="predicted"/>
<dbReference type="Proteomes" id="UP000280296">
    <property type="component" value="Unassembled WGS sequence"/>
</dbReference>
<reference evidence="1 2" key="1">
    <citation type="submission" date="2018-12" db="EMBL/GenBank/DDBJ databases">
        <authorList>
            <person name="Toschakov S.V."/>
        </authorList>
    </citation>
    <scope>NUCLEOTIDE SEQUENCE [LARGE SCALE GENOMIC DNA]</scope>
    <source>
        <strain evidence="1 2">GM2012</strain>
    </source>
</reference>
<dbReference type="EMBL" id="RYZH01000024">
    <property type="protein sequence ID" value="RUL87225.1"/>
    <property type="molecule type" value="Genomic_DNA"/>
</dbReference>
<dbReference type="RefSeq" id="WP_126725947.1">
    <property type="nucleotide sequence ID" value="NZ_RYZH01000024.1"/>
</dbReference>
<dbReference type="AlphaFoldDB" id="A0A432MJ49"/>
<evidence type="ECO:0000313" key="1">
    <source>
        <dbReference type="EMBL" id="RUL87225.1"/>
    </source>
</evidence>
<reference evidence="1 2" key="2">
    <citation type="submission" date="2019-01" db="EMBL/GenBank/DDBJ databases">
        <title>Tautonia sociabilis, a novel thermotolerant planctomycete of Isosphaeraceae family, isolated from a 4000 m deep subterranean habitat.</title>
        <authorList>
            <person name="Kovaleva O.L."/>
            <person name="Elcheninov A.G."/>
            <person name="Van Heerden E."/>
            <person name="Toshchakov S.V."/>
            <person name="Novikov A."/>
            <person name="Bonch-Osmolovskaya E.A."/>
            <person name="Kublanov I.V."/>
        </authorList>
    </citation>
    <scope>NUCLEOTIDE SEQUENCE [LARGE SCALE GENOMIC DNA]</scope>
    <source>
        <strain evidence="1 2">GM2012</strain>
    </source>
</reference>
<gene>
    <name evidence="1" type="ORF">TsocGM_13445</name>
</gene>
<name>A0A432MJ49_9BACT</name>
<organism evidence="1 2">
    <name type="scientific">Tautonia sociabilis</name>
    <dbReference type="NCBI Taxonomy" id="2080755"/>
    <lineage>
        <taxon>Bacteria</taxon>
        <taxon>Pseudomonadati</taxon>
        <taxon>Planctomycetota</taxon>
        <taxon>Planctomycetia</taxon>
        <taxon>Isosphaerales</taxon>
        <taxon>Isosphaeraceae</taxon>
        <taxon>Tautonia</taxon>
    </lineage>
</organism>
<protein>
    <submittedName>
        <fullName evidence="1">Uncharacterized protein</fullName>
    </submittedName>
</protein>
<accession>A0A432MJ49</accession>
<comment type="caution">
    <text evidence="1">The sequence shown here is derived from an EMBL/GenBank/DDBJ whole genome shotgun (WGS) entry which is preliminary data.</text>
</comment>